<name>A0ABU0HT31_9HYPH</name>
<organism evidence="1 2">
    <name type="scientific">Methylobacterium persicinum</name>
    <dbReference type="NCBI Taxonomy" id="374426"/>
    <lineage>
        <taxon>Bacteria</taxon>
        <taxon>Pseudomonadati</taxon>
        <taxon>Pseudomonadota</taxon>
        <taxon>Alphaproteobacteria</taxon>
        <taxon>Hyphomicrobiales</taxon>
        <taxon>Methylobacteriaceae</taxon>
        <taxon>Methylobacterium</taxon>
    </lineage>
</organism>
<evidence type="ECO:0000313" key="2">
    <source>
        <dbReference type="Proteomes" id="UP001236369"/>
    </source>
</evidence>
<gene>
    <name evidence="1" type="ORF">QO016_005017</name>
</gene>
<comment type="caution">
    <text evidence="1">The sequence shown here is derived from an EMBL/GenBank/DDBJ whole genome shotgun (WGS) entry which is preliminary data.</text>
</comment>
<accession>A0ABU0HT31</accession>
<evidence type="ECO:0008006" key="3">
    <source>
        <dbReference type="Google" id="ProtNLM"/>
    </source>
</evidence>
<dbReference type="Proteomes" id="UP001236369">
    <property type="component" value="Unassembled WGS sequence"/>
</dbReference>
<proteinExistence type="predicted"/>
<evidence type="ECO:0000313" key="1">
    <source>
        <dbReference type="EMBL" id="MDQ0445488.1"/>
    </source>
</evidence>
<dbReference type="EMBL" id="JAUSVV010000039">
    <property type="protein sequence ID" value="MDQ0445488.1"/>
    <property type="molecule type" value="Genomic_DNA"/>
</dbReference>
<dbReference type="RefSeq" id="WP_307443047.1">
    <property type="nucleotide sequence ID" value="NZ_JAUSVV010000039.1"/>
</dbReference>
<protein>
    <recommendedName>
        <fullName evidence="3">Transposase DDE domain-containing protein</fullName>
    </recommendedName>
</protein>
<reference evidence="1 2" key="1">
    <citation type="submission" date="2023-07" db="EMBL/GenBank/DDBJ databases">
        <title>Genomic Encyclopedia of Type Strains, Phase IV (KMG-IV): sequencing the most valuable type-strain genomes for metagenomic binning, comparative biology and taxonomic classification.</title>
        <authorList>
            <person name="Goeker M."/>
        </authorList>
    </citation>
    <scope>NUCLEOTIDE SEQUENCE [LARGE SCALE GENOMIC DNA]</scope>
    <source>
        <strain evidence="1 2">DSM 19562</strain>
    </source>
</reference>
<sequence length="61" mass="6850">MLASFRLFAKQLFHLIDEVVVLKPSLGILRLKRLYILVSVALRGFPTVVSEEGAVPSVKQR</sequence>
<keyword evidence="2" id="KW-1185">Reference proteome</keyword>